<dbReference type="PANTHER" id="PTHR43622:SF7">
    <property type="entry name" value="3-DEHYDROQUINATE SYNTHASE, CHLOROPLASTIC"/>
    <property type="match status" value="1"/>
</dbReference>
<evidence type="ECO:0000256" key="7">
    <source>
        <dbReference type="ARBA" id="ARBA00013031"/>
    </source>
</evidence>
<keyword evidence="13" id="KW-0862">Zinc</keyword>
<dbReference type="NCBIfam" id="TIGR01357">
    <property type="entry name" value="aroB"/>
    <property type="match status" value="1"/>
</dbReference>
<dbReference type="Pfam" id="PF24621">
    <property type="entry name" value="DHQS_C"/>
    <property type="match status" value="1"/>
</dbReference>
<accession>T1BMR6</accession>
<keyword evidence="16 20" id="KW-0456">Lyase</keyword>
<evidence type="ECO:0000256" key="14">
    <source>
        <dbReference type="ARBA" id="ARBA00023027"/>
    </source>
</evidence>
<comment type="subcellular location">
    <subcellularLocation>
        <location evidence="4">Cytoplasm</location>
    </subcellularLocation>
</comment>
<dbReference type="GO" id="GO:0000166">
    <property type="term" value="F:nucleotide binding"/>
    <property type="evidence" value="ECO:0007669"/>
    <property type="project" value="UniProtKB-KW"/>
</dbReference>
<dbReference type="Gene3D" id="3.40.50.1970">
    <property type="match status" value="1"/>
</dbReference>
<dbReference type="PIRSF" id="PIRSF001455">
    <property type="entry name" value="DHQ_synth"/>
    <property type="match status" value="1"/>
</dbReference>
<evidence type="ECO:0000256" key="13">
    <source>
        <dbReference type="ARBA" id="ARBA00022833"/>
    </source>
</evidence>
<dbReference type="Gene3D" id="1.20.1090.10">
    <property type="entry name" value="Dehydroquinate synthase-like - alpha domain"/>
    <property type="match status" value="1"/>
</dbReference>
<feature type="non-terminal residue" evidence="20">
    <location>
        <position position="1"/>
    </location>
</feature>
<keyword evidence="11" id="KW-0479">Metal-binding</keyword>
<comment type="catalytic activity">
    <reaction evidence="1">
        <text>7-phospho-2-dehydro-3-deoxy-D-arabino-heptonate = 3-dehydroquinate + phosphate</text>
        <dbReference type="Rhea" id="RHEA:21968"/>
        <dbReference type="ChEBI" id="CHEBI:32364"/>
        <dbReference type="ChEBI" id="CHEBI:43474"/>
        <dbReference type="ChEBI" id="CHEBI:58394"/>
        <dbReference type="EC" id="4.2.3.4"/>
    </reaction>
</comment>
<feature type="domain" description="3-dehydroquinate synthase N-terminal" evidence="18">
    <location>
        <begin position="40"/>
        <end position="147"/>
    </location>
</feature>
<dbReference type="InterPro" id="IPR030960">
    <property type="entry name" value="DHQS/DOIS_N"/>
</dbReference>
<dbReference type="PANTHER" id="PTHR43622">
    <property type="entry name" value="3-DEHYDROQUINATE SYNTHASE"/>
    <property type="match status" value="1"/>
</dbReference>
<dbReference type="GO" id="GO:0046872">
    <property type="term" value="F:metal ion binding"/>
    <property type="evidence" value="ECO:0007669"/>
    <property type="project" value="UniProtKB-KW"/>
</dbReference>
<dbReference type="SUPFAM" id="SSF56796">
    <property type="entry name" value="Dehydroquinate synthase-like"/>
    <property type="match status" value="1"/>
</dbReference>
<comment type="similarity">
    <text evidence="6">Belongs to the sugar phosphate cyclases superfamily. Dehydroquinate synthase family.</text>
</comment>
<dbReference type="Pfam" id="PF01761">
    <property type="entry name" value="DHQ_synthase"/>
    <property type="match status" value="1"/>
</dbReference>
<dbReference type="InterPro" id="IPR030963">
    <property type="entry name" value="DHQ_synth_fam"/>
</dbReference>
<keyword evidence="10" id="KW-0028">Amino-acid biosynthesis</keyword>
<dbReference type="EMBL" id="AUZX01004348">
    <property type="protein sequence ID" value="EQD71072.1"/>
    <property type="molecule type" value="Genomic_DNA"/>
</dbReference>
<dbReference type="GO" id="GO:0005737">
    <property type="term" value="C:cytoplasm"/>
    <property type="evidence" value="ECO:0007669"/>
    <property type="project" value="UniProtKB-SubCell"/>
</dbReference>
<evidence type="ECO:0000256" key="10">
    <source>
        <dbReference type="ARBA" id="ARBA00022605"/>
    </source>
</evidence>
<evidence type="ECO:0000256" key="4">
    <source>
        <dbReference type="ARBA" id="ARBA00004496"/>
    </source>
</evidence>
<keyword evidence="12" id="KW-0547">Nucleotide-binding</keyword>
<proteinExistence type="inferred from homology"/>
<evidence type="ECO:0000256" key="11">
    <source>
        <dbReference type="ARBA" id="ARBA00022723"/>
    </source>
</evidence>
<dbReference type="InterPro" id="IPR016037">
    <property type="entry name" value="DHQ_synth_AroB"/>
</dbReference>
<dbReference type="GO" id="GO:0009073">
    <property type="term" value="P:aromatic amino acid family biosynthetic process"/>
    <property type="evidence" value="ECO:0007669"/>
    <property type="project" value="UniProtKB-KW"/>
</dbReference>
<comment type="cofactor">
    <cofactor evidence="3">
        <name>Co(2+)</name>
        <dbReference type="ChEBI" id="CHEBI:48828"/>
    </cofactor>
</comment>
<comment type="pathway">
    <text evidence="5">Metabolic intermediate biosynthesis; chorismate biosynthesis; chorismate from D-erythrose 4-phosphate and phosphoenolpyruvate: step 2/7.</text>
</comment>
<gene>
    <name evidence="20" type="ORF">B1A_05973</name>
</gene>
<dbReference type="GO" id="GO:0003856">
    <property type="term" value="F:3-dehydroquinate synthase activity"/>
    <property type="evidence" value="ECO:0007669"/>
    <property type="project" value="UniProtKB-EC"/>
</dbReference>
<evidence type="ECO:0000313" key="20">
    <source>
        <dbReference type="EMBL" id="EQD71072.1"/>
    </source>
</evidence>
<feature type="domain" description="3-dehydroquinate synthase C-terminal" evidence="19">
    <location>
        <begin position="151"/>
        <end position="297"/>
    </location>
</feature>
<comment type="cofactor">
    <cofactor evidence="2">
        <name>NAD(+)</name>
        <dbReference type="ChEBI" id="CHEBI:57540"/>
    </cofactor>
</comment>
<organism evidence="20">
    <name type="scientific">mine drainage metagenome</name>
    <dbReference type="NCBI Taxonomy" id="410659"/>
    <lineage>
        <taxon>unclassified sequences</taxon>
        <taxon>metagenomes</taxon>
        <taxon>ecological metagenomes</taxon>
    </lineage>
</organism>
<evidence type="ECO:0000256" key="8">
    <source>
        <dbReference type="ARBA" id="ARBA00017684"/>
    </source>
</evidence>
<evidence type="ECO:0000259" key="18">
    <source>
        <dbReference type="Pfam" id="PF01761"/>
    </source>
</evidence>
<reference evidence="20" key="2">
    <citation type="journal article" date="2014" name="ISME J.">
        <title>Microbial stratification in low pH oxic and suboxic macroscopic growths along an acid mine drainage.</title>
        <authorList>
            <person name="Mendez-Garcia C."/>
            <person name="Mesa V."/>
            <person name="Sprenger R.R."/>
            <person name="Richter M."/>
            <person name="Diez M.S."/>
            <person name="Solano J."/>
            <person name="Bargiela R."/>
            <person name="Golyshina O.V."/>
            <person name="Manteca A."/>
            <person name="Ramos J.L."/>
            <person name="Gallego J.R."/>
            <person name="Llorente I."/>
            <person name="Martins Dos Santos V.A."/>
            <person name="Jensen O.N."/>
            <person name="Pelaez A.I."/>
            <person name="Sanchez J."/>
            <person name="Ferrer M."/>
        </authorList>
    </citation>
    <scope>NUCLEOTIDE SEQUENCE</scope>
</reference>
<evidence type="ECO:0000256" key="2">
    <source>
        <dbReference type="ARBA" id="ARBA00001911"/>
    </source>
</evidence>
<evidence type="ECO:0000256" key="5">
    <source>
        <dbReference type="ARBA" id="ARBA00004661"/>
    </source>
</evidence>
<keyword evidence="17" id="KW-0170">Cobalt</keyword>
<evidence type="ECO:0000259" key="19">
    <source>
        <dbReference type="Pfam" id="PF24621"/>
    </source>
</evidence>
<evidence type="ECO:0000256" key="17">
    <source>
        <dbReference type="ARBA" id="ARBA00023285"/>
    </source>
</evidence>
<dbReference type="CDD" id="cd08195">
    <property type="entry name" value="DHQS"/>
    <property type="match status" value="1"/>
</dbReference>
<comment type="caution">
    <text evidence="20">The sequence shown here is derived from an EMBL/GenBank/DDBJ whole genome shotgun (WGS) entry which is preliminary data.</text>
</comment>
<evidence type="ECO:0000256" key="6">
    <source>
        <dbReference type="ARBA" id="ARBA00005412"/>
    </source>
</evidence>
<keyword evidence="9" id="KW-0963">Cytoplasm</keyword>
<evidence type="ECO:0000256" key="16">
    <source>
        <dbReference type="ARBA" id="ARBA00023239"/>
    </source>
</evidence>
<evidence type="ECO:0000256" key="15">
    <source>
        <dbReference type="ARBA" id="ARBA00023141"/>
    </source>
</evidence>
<sequence length="330" mass="35050">FPGLSRIGIVSNPVVWGFHGEEILRILSGAGLECLVALHPDGEPAKTMGSVLALLDRFIEARWERRDPLLVVGGGVTGDMGGLAAALLLRGVPLVHLPTSVVAQVDSAIGGKTGVDHPLGKNLIGVFNPPRAVLSDPELLRTLPASQRRAGVGEILKYALIGDEALLALLSERIEELVADSFSSGLWEEVIGLASADKAGIVSRDERESGERMLLNFGHTFGHALEGALGFSGMLHGEAVALGMLSAARISESLGVAAPATFERIRRLVARAGLPVSYPEEITFDRIAPYLLRDKKASRGVVALVLPEEPGRVRIVRDYDIGILSRGVFS</sequence>
<keyword evidence="15" id="KW-0057">Aromatic amino acid biosynthesis</keyword>
<dbReference type="InterPro" id="IPR056179">
    <property type="entry name" value="DHQS_C"/>
</dbReference>
<evidence type="ECO:0000256" key="1">
    <source>
        <dbReference type="ARBA" id="ARBA00001393"/>
    </source>
</evidence>
<protein>
    <recommendedName>
        <fullName evidence="8">3-dehydroquinate synthase</fullName>
        <ecNumber evidence="7">4.2.3.4</ecNumber>
    </recommendedName>
</protein>
<dbReference type="EC" id="4.2.3.4" evidence="7"/>
<evidence type="ECO:0000256" key="3">
    <source>
        <dbReference type="ARBA" id="ARBA00001941"/>
    </source>
</evidence>
<dbReference type="AlphaFoldDB" id="T1BMR6"/>
<dbReference type="InterPro" id="IPR050071">
    <property type="entry name" value="Dehydroquinate_synthase"/>
</dbReference>
<keyword evidence="14" id="KW-0520">NAD</keyword>
<reference evidence="20" key="1">
    <citation type="submission" date="2013-08" db="EMBL/GenBank/DDBJ databases">
        <authorList>
            <person name="Mendez C."/>
            <person name="Richter M."/>
            <person name="Ferrer M."/>
            <person name="Sanchez J."/>
        </authorList>
    </citation>
    <scope>NUCLEOTIDE SEQUENCE</scope>
</reference>
<evidence type="ECO:0000256" key="9">
    <source>
        <dbReference type="ARBA" id="ARBA00022490"/>
    </source>
</evidence>
<dbReference type="GO" id="GO:0008652">
    <property type="term" value="P:amino acid biosynthetic process"/>
    <property type="evidence" value="ECO:0007669"/>
    <property type="project" value="UniProtKB-KW"/>
</dbReference>
<evidence type="ECO:0000256" key="12">
    <source>
        <dbReference type="ARBA" id="ARBA00022741"/>
    </source>
</evidence>
<name>T1BMR6_9ZZZZ</name>